<feature type="transmembrane region" description="Helical" evidence="5">
    <location>
        <begin position="223"/>
        <end position="247"/>
    </location>
</feature>
<dbReference type="PANTHER" id="PTHR43701:SF5">
    <property type="entry name" value="MEMBRANE TRANSPORTER PROTEIN-RELATED"/>
    <property type="match status" value="1"/>
</dbReference>
<evidence type="ECO:0000256" key="1">
    <source>
        <dbReference type="ARBA" id="ARBA00004141"/>
    </source>
</evidence>
<feature type="transmembrane region" description="Helical" evidence="5">
    <location>
        <begin position="46"/>
        <end position="69"/>
    </location>
</feature>
<organism evidence="6 7">
    <name type="scientific">Tepidimonas alkaliphilus</name>
    <dbReference type="NCBI Taxonomy" id="2588942"/>
    <lineage>
        <taxon>Bacteria</taxon>
        <taxon>Pseudomonadati</taxon>
        <taxon>Pseudomonadota</taxon>
        <taxon>Betaproteobacteria</taxon>
        <taxon>Burkholderiales</taxon>
        <taxon>Tepidimonas</taxon>
    </lineage>
</organism>
<dbReference type="InterPro" id="IPR051598">
    <property type="entry name" value="TSUP/Inactive_protease-like"/>
</dbReference>
<proteinExistence type="inferred from homology"/>
<feature type="transmembrane region" description="Helical" evidence="5">
    <location>
        <begin position="113"/>
        <end position="131"/>
    </location>
</feature>
<evidence type="ECO:0000313" key="7">
    <source>
        <dbReference type="Proteomes" id="UP000315736"/>
    </source>
</evidence>
<comment type="subcellular location">
    <subcellularLocation>
        <location evidence="5">Cell membrane</location>
        <topology evidence="5">Multi-pass membrane protein</topology>
    </subcellularLocation>
    <subcellularLocation>
        <location evidence="1">Membrane</location>
        <topology evidence="1">Multi-pass membrane protein</topology>
    </subcellularLocation>
</comment>
<comment type="similarity">
    <text evidence="5">Belongs to the 4-toluene sulfonate uptake permease (TSUP) (TC 2.A.102) family.</text>
</comment>
<name>A0A554WBJ4_9BURK</name>
<protein>
    <recommendedName>
        <fullName evidence="5">Probable membrane transporter protein</fullName>
    </recommendedName>
</protein>
<dbReference type="Pfam" id="PF01925">
    <property type="entry name" value="TauE"/>
    <property type="match status" value="1"/>
</dbReference>
<feature type="transmembrane region" description="Helical" evidence="5">
    <location>
        <begin position="152"/>
        <end position="171"/>
    </location>
</feature>
<dbReference type="PANTHER" id="PTHR43701">
    <property type="entry name" value="MEMBRANE TRANSPORTER PROTEIN MJ0441-RELATED"/>
    <property type="match status" value="1"/>
</dbReference>
<sequence>MLIPSRLRIPSAKRAAFVWGAAIGTLGGLVGLGGAEFRLPVLVGRFGWATLSAIVVNKIMSLIVVLAALAMRALAVPLELLWTHASVVLNVLAGSLVGAWWAAGWVMRLPRRVLDAVVGGLLVLLALWMLGHAWHPEWSGAALHGMTPLARVGLGVVAGMAIGAVAAVLGVAGGELLIPTLVLLWGLDVKLAGSLSLCISLPTMLAGLLRYRRGPAWQAAMAARGWLLVMAAGSVCGVALGVAALGWIPARPLLALLALLLLISAIKVFGHARRAVGG</sequence>
<keyword evidence="3 5" id="KW-1133">Transmembrane helix</keyword>
<evidence type="ECO:0000313" key="6">
    <source>
        <dbReference type="EMBL" id="TSE20941.1"/>
    </source>
</evidence>
<keyword evidence="4 5" id="KW-0472">Membrane</keyword>
<reference evidence="6 7" key="1">
    <citation type="submission" date="2019-07" db="EMBL/GenBank/DDBJ databases">
        <title>Tepidimonas alkaliphilus YIM 72238 draft genome.</title>
        <authorList>
            <person name="Da Costa M.S."/>
            <person name="Froufe H.J.C."/>
            <person name="Egas C."/>
            <person name="Albuquerque L."/>
        </authorList>
    </citation>
    <scope>NUCLEOTIDE SEQUENCE [LARGE SCALE GENOMIC DNA]</scope>
    <source>
        <strain evidence="6 7">YIM 72238</strain>
    </source>
</reference>
<feature type="transmembrane region" description="Helical" evidence="5">
    <location>
        <begin position="16"/>
        <end position="34"/>
    </location>
</feature>
<feature type="transmembrane region" description="Helical" evidence="5">
    <location>
        <begin position="253"/>
        <end position="270"/>
    </location>
</feature>
<evidence type="ECO:0000256" key="4">
    <source>
        <dbReference type="ARBA" id="ARBA00023136"/>
    </source>
</evidence>
<dbReference type="Proteomes" id="UP000315736">
    <property type="component" value="Unassembled WGS sequence"/>
</dbReference>
<keyword evidence="5" id="KW-1003">Cell membrane</keyword>
<keyword evidence="2 5" id="KW-0812">Transmembrane</keyword>
<accession>A0A554WBJ4</accession>
<comment type="caution">
    <text evidence="6">The sequence shown here is derived from an EMBL/GenBank/DDBJ whole genome shotgun (WGS) entry which is preliminary data.</text>
</comment>
<gene>
    <name evidence="6" type="ORF">Talka_00604</name>
</gene>
<dbReference type="GO" id="GO:0005886">
    <property type="term" value="C:plasma membrane"/>
    <property type="evidence" value="ECO:0007669"/>
    <property type="project" value="UniProtKB-SubCell"/>
</dbReference>
<evidence type="ECO:0000256" key="3">
    <source>
        <dbReference type="ARBA" id="ARBA00022989"/>
    </source>
</evidence>
<evidence type="ECO:0000256" key="2">
    <source>
        <dbReference type="ARBA" id="ARBA00022692"/>
    </source>
</evidence>
<evidence type="ECO:0000256" key="5">
    <source>
        <dbReference type="RuleBase" id="RU363041"/>
    </source>
</evidence>
<keyword evidence="7" id="KW-1185">Reference proteome</keyword>
<feature type="transmembrane region" description="Helical" evidence="5">
    <location>
        <begin position="81"/>
        <end position="101"/>
    </location>
</feature>
<dbReference type="AlphaFoldDB" id="A0A554WBJ4"/>
<dbReference type="InterPro" id="IPR002781">
    <property type="entry name" value="TM_pro_TauE-like"/>
</dbReference>
<dbReference type="EMBL" id="VJNB01000002">
    <property type="protein sequence ID" value="TSE20941.1"/>
    <property type="molecule type" value="Genomic_DNA"/>
</dbReference>